<accession>A0ABU4GEY4</accession>
<feature type="domain" description="DUF1722" evidence="1">
    <location>
        <begin position="15"/>
        <end position="122"/>
    </location>
</feature>
<gene>
    <name evidence="2" type="ORF">QT711_16915</name>
</gene>
<evidence type="ECO:0000313" key="3">
    <source>
        <dbReference type="Proteomes" id="UP001282284"/>
    </source>
</evidence>
<dbReference type="Proteomes" id="UP001282284">
    <property type="component" value="Unassembled WGS sequence"/>
</dbReference>
<reference evidence="2 3" key="1">
    <citation type="submission" date="2023-06" db="EMBL/GenBank/DDBJ databases">
        <title>Sporosarcina sp. nov., isolated from Korean traditional fermented seafood 'Jeotgal'.</title>
        <authorList>
            <person name="Yang A.I."/>
            <person name="Shin N.-R."/>
        </authorList>
    </citation>
    <scope>NUCLEOTIDE SEQUENCE [LARGE SCALE GENOMIC DNA]</scope>
    <source>
        <strain evidence="2 3">KCTC13119</strain>
    </source>
</reference>
<dbReference type="EMBL" id="JAUBDI010000023">
    <property type="protein sequence ID" value="MDW0114880.1"/>
    <property type="molecule type" value="Genomic_DNA"/>
</dbReference>
<evidence type="ECO:0000313" key="2">
    <source>
        <dbReference type="EMBL" id="MDW0114880.1"/>
    </source>
</evidence>
<dbReference type="RefSeq" id="WP_317946246.1">
    <property type="nucleotide sequence ID" value="NZ_JAUBDI010000023.1"/>
</dbReference>
<name>A0ABU4GEY4_9BACL</name>
<protein>
    <submittedName>
        <fullName evidence="2">YbgA family protein</fullName>
    </submittedName>
</protein>
<sequence length="132" mass="15530">MNNRKEIDKLWSREKYKVMFYSQKHYNEIRSVLKSGVDVERVKTLIDEAFTLRPSIGSVLNAYQHMWGYFKKYASAQERQTYVLKANAFSTGEVEARELLMLIRELALKYEVDYLLQSTILQLNETENGPLP</sequence>
<evidence type="ECO:0000259" key="1">
    <source>
        <dbReference type="Pfam" id="PF08349"/>
    </source>
</evidence>
<dbReference type="InterPro" id="IPR013560">
    <property type="entry name" value="DUF1722"/>
</dbReference>
<organism evidence="2 3">
    <name type="scientific">Sporosarcina saromensis</name>
    <dbReference type="NCBI Taxonomy" id="359365"/>
    <lineage>
        <taxon>Bacteria</taxon>
        <taxon>Bacillati</taxon>
        <taxon>Bacillota</taxon>
        <taxon>Bacilli</taxon>
        <taxon>Bacillales</taxon>
        <taxon>Caryophanaceae</taxon>
        <taxon>Sporosarcina</taxon>
    </lineage>
</organism>
<comment type="caution">
    <text evidence="2">The sequence shown here is derived from an EMBL/GenBank/DDBJ whole genome shotgun (WGS) entry which is preliminary data.</text>
</comment>
<dbReference type="Pfam" id="PF08349">
    <property type="entry name" value="DUF1722"/>
    <property type="match status" value="1"/>
</dbReference>
<keyword evidence="3" id="KW-1185">Reference proteome</keyword>
<proteinExistence type="predicted"/>